<evidence type="ECO:0000313" key="6">
    <source>
        <dbReference type="Proteomes" id="UP000281553"/>
    </source>
</evidence>
<organism evidence="5 6">
    <name type="scientific">Dibothriocephalus latus</name>
    <name type="common">Fish tapeworm</name>
    <name type="synonym">Diphyllobothrium latum</name>
    <dbReference type="NCBI Taxonomy" id="60516"/>
    <lineage>
        <taxon>Eukaryota</taxon>
        <taxon>Metazoa</taxon>
        <taxon>Spiralia</taxon>
        <taxon>Lophotrochozoa</taxon>
        <taxon>Platyhelminthes</taxon>
        <taxon>Cestoda</taxon>
        <taxon>Eucestoda</taxon>
        <taxon>Diphyllobothriidea</taxon>
        <taxon>Diphyllobothriidae</taxon>
        <taxon>Dibothriocephalus</taxon>
    </lineage>
</organism>
<dbReference type="GO" id="GO:1990904">
    <property type="term" value="C:ribonucleoprotein complex"/>
    <property type="evidence" value="ECO:0007669"/>
    <property type="project" value="UniProtKB-KW"/>
</dbReference>
<dbReference type="Gene3D" id="3.90.1170.10">
    <property type="entry name" value="Ribosomal protein L10e/L16"/>
    <property type="match status" value="1"/>
</dbReference>
<proteinExistence type="inferred from homology"/>
<sequence>MGKPYPKSRFCRGVPDPKIRIYDLGRKKASADKFPLCVHLLSNEYEKLSSEALGAARICANNYLVKYCGKDALYLHMRIDPSKQTESPSTEDEEAKRSLEDIIEQEELTELFSTVNLDFPACSVSEAAVSLLARVNQVIDQAEAMLTFNLEDSGAKVEDTDPSLVRRESTADLIQSLLTLVPRLIFLYVHTVYYDDCIYLAHECLTLGKLRLYPLADRLLKARGTADVEGDDGDFYLFSLASCSTIQLVSQLREAGTSVLMERLREQRNQLEEQFKLSKGLRESATTGSNDCQQAIVACLSLILRMSKELDIMPMSVYLRCLGGFYPLSPFSLPMLVGVMFFRQSPGLAGVPSTFVFVSSEN</sequence>
<comment type="similarity">
    <text evidence="1">Belongs to the universal ribosomal protein uL16 family.</text>
</comment>
<keyword evidence="2" id="KW-0689">Ribosomal protein</keyword>
<dbReference type="OrthoDB" id="10258869at2759"/>
<evidence type="ECO:0000313" key="5">
    <source>
        <dbReference type="EMBL" id="VDN11604.1"/>
    </source>
</evidence>
<reference evidence="5 6" key="1">
    <citation type="submission" date="2018-11" db="EMBL/GenBank/DDBJ databases">
        <authorList>
            <consortium name="Pathogen Informatics"/>
        </authorList>
    </citation>
    <scope>NUCLEOTIDE SEQUENCE [LARGE SCALE GENOMIC DNA]</scope>
</reference>
<keyword evidence="3" id="KW-0687">Ribonucleoprotein</keyword>
<dbReference type="Pfam" id="PF00252">
    <property type="entry name" value="Ribosomal_L16"/>
    <property type="match status" value="1"/>
</dbReference>
<keyword evidence="6" id="KW-1185">Reference proteome</keyword>
<dbReference type="InterPro" id="IPR047873">
    <property type="entry name" value="Ribosomal_uL16"/>
</dbReference>
<accession>A0A3P7L4L5</accession>
<evidence type="ECO:0000256" key="1">
    <source>
        <dbReference type="ARBA" id="ARBA00008931"/>
    </source>
</evidence>
<dbReference type="GO" id="GO:0005840">
    <property type="term" value="C:ribosome"/>
    <property type="evidence" value="ECO:0007669"/>
    <property type="project" value="UniProtKB-KW"/>
</dbReference>
<dbReference type="Proteomes" id="UP000281553">
    <property type="component" value="Unassembled WGS sequence"/>
</dbReference>
<name>A0A3P7L4L5_DIBLA</name>
<protein>
    <submittedName>
        <fullName evidence="5">Uncharacterized protein</fullName>
    </submittedName>
</protein>
<dbReference type="SUPFAM" id="SSF54686">
    <property type="entry name" value="Ribosomal protein L16p/L10e"/>
    <property type="match status" value="1"/>
</dbReference>
<evidence type="ECO:0000256" key="3">
    <source>
        <dbReference type="ARBA" id="ARBA00023274"/>
    </source>
</evidence>
<dbReference type="GO" id="GO:0003735">
    <property type="term" value="F:structural constituent of ribosome"/>
    <property type="evidence" value="ECO:0007669"/>
    <property type="project" value="InterPro"/>
</dbReference>
<dbReference type="EMBL" id="UYRU01051823">
    <property type="protein sequence ID" value="VDN11604.1"/>
    <property type="molecule type" value="Genomic_DNA"/>
</dbReference>
<evidence type="ECO:0000256" key="4">
    <source>
        <dbReference type="SAM" id="Coils"/>
    </source>
</evidence>
<keyword evidence="4" id="KW-0175">Coiled coil</keyword>
<feature type="coiled-coil region" evidence="4">
    <location>
        <begin position="254"/>
        <end position="281"/>
    </location>
</feature>
<dbReference type="InterPro" id="IPR036920">
    <property type="entry name" value="Ribosomal_uL16_sf"/>
</dbReference>
<dbReference type="PANTHER" id="PTHR11726">
    <property type="entry name" value="60S RIBOSOMAL PROTEIN L10"/>
    <property type="match status" value="1"/>
</dbReference>
<evidence type="ECO:0000256" key="2">
    <source>
        <dbReference type="ARBA" id="ARBA00022980"/>
    </source>
</evidence>
<dbReference type="AlphaFoldDB" id="A0A3P7L4L5"/>
<dbReference type="GO" id="GO:0006412">
    <property type="term" value="P:translation"/>
    <property type="evidence" value="ECO:0007669"/>
    <property type="project" value="InterPro"/>
</dbReference>
<dbReference type="InterPro" id="IPR001197">
    <property type="entry name" value="Ribosomal_uL16_euk_arch"/>
</dbReference>
<gene>
    <name evidence="5" type="ORF">DILT_LOCUS7435</name>
</gene>